<dbReference type="STRING" id="1654360.EA58_10730"/>
<dbReference type="RefSeq" id="WP_051642010.1">
    <property type="nucleotide sequence ID" value="NZ_JAGSGC010000006.1"/>
</dbReference>
<dbReference type="Proteomes" id="UP000027192">
    <property type="component" value="Unassembled WGS sequence"/>
</dbReference>
<reference evidence="3 4" key="1">
    <citation type="submission" date="2014-04" db="EMBL/GenBank/DDBJ databases">
        <title>Draft genome sequence of Photobacterium halotolerans S2753: a solonamide, ngercheumicin and holomycin producer.</title>
        <authorList>
            <person name="Machado H.R."/>
            <person name="Gram L."/>
        </authorList>
    </citation>
    <scope>NUCLEOTIDE SEQUENCE [LARGE SCALE GENOMIC DNA]</scope>
    <source>
        <strain evidence="3 4">S2753</strain>
    </source>
</reference>
<dbReference type="OrthoDB" id="323572at2"/>
<dbReference type="SUPFAM" id="SSF110849">
    <property type="entry name" value="ParB/Sulfiredoxin"/>
    <property type="match status" value="1"/>
</dbReference>
<evidence type="ECO:0000256" key="1">
    <source>
        <dbReference type="SAM" id="MobiDB-lite"/>
    </source>
</evidence>
<keyword evidence="4" id="KW-1185">Reference proteome</keyword>
<evidence type="ECO:0000313" key="3">
    <source>
        <dbReference type="EMBL" id="KDM91492.1"/>
    </source>
</evidence>
<accession>A0A066RUV1</accession>
<proteinExistence type="predicted"/>
<name>A0A066RUV1_9GAMM</name>
<dbReference type="CDD" id="cd16390">
    <property type="entry name" value="ParB_N_Srx_like"/>
    <property type="match status" value="1"/>
</dbReference>
<dbReference type="EMBL" id="JMIB01000021">
    <property type="protein sequence ID" value="KDM91492.1"/>
    <property type="molecule type" value="Genomic_DNA"/>
</dbReference>
<dbReference type="InterPro" id="IPR036086">
    <property type="entry name" value="ParB/Sulfiredoxin_sf"/>
</dbReference>
<protein>
    <recommendedName>
        <fullName evidence="5">Chromosome partitioning protein ParB</fullName>
    </recommendedName>
</protein>
<keyword evidence="2" id="KW-0732">Signal</keyword>
<dbReference type="AlphaFoldDB" id="A0A066RUV1"/>
<feature type="compositionally biased region" description="Basic and acidic residues" evidence="1">
    <location>
        <begin position="344"/>
        <end position="369"/>
    </location>
</feature>
<dbReference type="Gene3D" id="3.90.1530.10">
    <property type="entry name" value="Conserved hypothetical protein from pyrococcus furiosus pfu- 392566-001, ParB domain"/>
    <property type="match status" value="1"/>
</dbReference>
<evidence type="ECO:0000256" key="2">
    <source>
        <dbReference type="SAM" id="SignalP"/>
    </source>
</evidence>
<dbReference type="InterPro" id="IPR014956">
    <property type="entry name" value="ParBc_2"/>
</dbReference>
<gene>
    <name evidence="3" type="ORF">EA58_10730</name>
</gene>
<feature type="region of interest" description="Disordered" evidence="1">
    <location>
        <begin position="344"/>
        <end position="377"/>
    </location>
</feature>
<evidence type="ECO:0008006" key="5">
    <source>
        <dbReference type="Google" id="ProtNLM"/>
    </source>
</evidence>
<feature type="signal peptide" evidence="2">
    <location>
        <begin position="1"/>
        <end position="24"/>
    </location>
</feature>
<comment type="caution">
    <text evidence="3">The sequence shown here is derived from an EMBL/GenBank/DDBJ whole genome shotgun (WGS) entry which is preliminary data.</text>
</comment>
<organism evidence="3 4">
    <name type="scientific">Photobacterium galatheae</name>
    <dbReference type="NCBI Taxonomy" id="1654360"/>
    <lineage>
        <taxon>Bacteria</taxon>
        <taxon>Pseudomonadati</taxon>
        <taxon>Pseudomonadota</taxon>
        <taxon>Gammaproteobacteria</taxon>
        <taxon>Vibrionales</taxon>
        <taxon>Vibrionaceae</taxon>
        <taxon>Photobacterium</taxon>
    </lineage>
</organism>
<sequence length="377" mass="42124">MRLHRIACFFALFLSSVFTSPAFAAQDENATSETSSQAVSDDNVKKGINVGDVLTVKLDEILPTQPVLAYDRIFASLGRYEARPAQLFDDLCLTNGGQGIQSWNDDSKPTDLESYHCKKPLGSQEEALPTVLVAPDGKTLYLLSGHHILSTFWDMPNGGTSVPVLVKVTHNLAGDDIDEVWDAMKQAGQIWLFNTRGEQIKPSDLPQYLGMKQLKHDKYLSLVFFLRNIAYSDPDKDYPTVNPLIRPMSIPYLQYYWAQYLQKKMKISQFDLNNPESYTEALKKAADIIVNTPADEEIASSGKTAKALGKFDEVNAKVLDSLLSRPSSSWGYAMAYRLRVKEESTPKRVLEERKAKEAAEKAKKEKTSETQKSAPAN</sequence>
<evidence type="ECO:0000313" key="4">
    <source>
        <dbReference type="Proteomes" id="UP000027192"/>
    </source>
</evidence>
<dbReference type="Pfam" id="PF08857">
    <property type="entry name" value="ParBc_2"/>
    <property type="match status" value="1"/>
</dbReference>
<feature type="chain" id="PRO_5001626063" description="Chromosome partitioning protein ParB" evidence="2">
    <location>
        <begin position="25"/>
        <end position="377"/>
    </location>
</feature>